<evidence type="ECO:0000256" key="5">
    <source>
        <dbReference type="ARBA" id="ARBA00023136"/>
    </source>
</evidence>
<dbReference type="InterPro" id="IPR036457">
    <property type="entry name" value="PPM-type-like_dom_sf"/>
</dbReference>
<keyword evidence="2" id="KW-0479">Metal-binding</keyword>
<evidence type="ECO:0000313" key="9">
    <source>
        <dbReference type="EMBL" id="OMJ82906.1"/>
    </source>
</evidence>
<dbReference type="Proteomes" id="UP000187209">
    <property type="component" value="Unassembled WGS sequence"/>
</dbReference>
<keyword evidence="3 6" id="KW-0378">Hydrolase</keyword>
<feature type="region of interest" description="Disordered" evidence="7">
    <location>
        <begin position="31"/>
        <end position="103"/>
    </location>
</feature>
<dbReference type="Gene3D" id="3.60.40.10">
    <property type="entry name" value="PPM-type phosphatase domain"/>
    <property type="match status" value="1"/>
</dbReference>
<dbReference type="PROSITE" id="PS51746">
    <property type="entry name" value="PPM_2"/>
    <property type="match status" value="1"/>
</dbReference>
<comment type="similarity">
    <text evidence="6">Belongs to the PP2C family.</text>
</comment>
<dbReference type="SUPFAM" id="SSF81606">
    <property type="entry name" value="PP2C-like"/>
    <property type="match status" value="1"/>
</dbReference>
<dbReference type="FunFam" id="3.60.40.10:FF:000051">
    <property type="entry name" value="Protein phosphatase 2C-like protein"/>
    <property type="match status" value="1"/>
</dbReference>
<dbReference type="GO" id="GO:0004722">
    <property type="term" value="F:protein serine/threonine phosphatase activity"/>
    <property type="evidence" value="ECO:0007669"/>
    <property type="project" value="InterPro"/>
</dbReference>
<dbReference type="AlphaFoldDB" id="A0A1R2C1P6"/>
<comment type="subcellular location">
    <subcellularLocation>
        <location evidence="1">Membrane</location>
        <topology evidence="1">Peripheral membrane protein</topology>
    </subcellularLocation>
</comment>
<dbReference type="PROSITE" id="PS01032">
    <property type="entry name" value="PPM_1"/>
    <property type="match status" value="1"/>
</dbReference>
<dbReference type="InterPro" id="IPR000222">
    <property type="entry name" value="PP2C_BS"/>
</dbReference>
<gene>
    <name evidence="9" type="ORF">SteCoe_16304</name>
</gene>
<evidence type="ECO:0000256" key="3">
    <source>
        <dbReference type="ARBA" id="ARBA00022801"/>
    </source>
</evidence>
<dbReference type="GO" id="GO:0046872">
    <property type="term" value="F:metal ion binding"/>
    <property type="evidence" value="ECO:0007669"/>
    <property type="project" value="UniProtKB-KW"/>
</dbReference>
<keyword evidence="4 6" id="KW-0904">Protein phosphatase</keyword>
<evidence type="ECO:0000256" key="1">
    <source>
        <dbReference type="ARBA" id="ARBA00004170"/>
    </source>
</evidence>
<dbReference type="SMART" id="SM00332">
    <property type="entry name" value="PP2Cc"/>
    <property type="match status" value="1"/>
</dbReference>
<dbReference type="PANTHER" id="PTHR47992">
    <property type="entry name" value="PROTEIN PHOSPHATASE"/>
    <property type="match status" value="1"/>
</dbReference>
<dbReference type="InterPro" id="IPR015655">
    <property type="entry name" value="PP2C"/>
</dbReference>
<feature type="compositionally biased region" description="Low complexity" evidence="7">
    <location>
        <begin position="88"/>
        <end position="101"/>
    </location>
</feature>
<evidence type="ECO:0000259" key="8">
    <source>
        <dbReference type="PROSITE" id="PS51746"/>
    </source>
</evidence>
<reference evidence="9 10" key="1">
    <citation type="submission" date="2016-11" db="EMBL/GenBank/DDBJ databases">
        <title>The macronuclear genome of Stentor coeruleus: a giant cell with tiny introns.</title>
        <authorList>
            <person name="Slabodnick M."/>
            <person name="Ruby J.G."/>
            <person name="Reiff S.B."/>
            <person name="Swart E.C."/>
            <person name="Gosai S."/>
            <person name="Prabakaran S."/>
            <person name="Witkowska E."/>
            <person name="Larue G.E."/>
            <person name="Fisher S."/>
            <person name="Freeman R.M."/>
            <person name="Gunawardena J."/>
            <person name="Chu W."/>
            <person name="Stover N.A."/>
            <person name="Gregory B.D."/>
            <person name="Nowacki M."/>
            <person name="Derisi J."/>
            <person name="Roy S.W."/>
            <person name="Marshall W.F."/>
            <person name="Sood P."/>
        </authorList>
    </citation>
    <scope>NUCLEOTIDE SEQUENCE [LARGE SCALE GENOMIC DNA]</scope>
    <source>
        <strain evidence="9">WM001</strain>
    </source>
</reference>
<dbReference type="OrthoDB" id="10264738at2759"/>
<feature type="domain" description="PPM-type phosphatase" evidence="8">
    <location>
        <begin position="124"/>
        <end position="412"/>
    </location>
</feature>
<organism evidence="9 10">
    <name type="scientific">Stentor coeruleus</name>
    <dbReference type="NCBI Taxonomy" id="5963"/>
    <lineage>
        <taxon>Eukaryota</taxon>
        <taxon>Sar</taxon>
        <taxon>Alveolata</taxon>
        <taxon>Ciliophora</taxon>
        <taxon>Postciliodesmatophora</taxon>
        <taxon>Heterotrichea</taxon>
        <taxon>Heterotrichida</taxon>
        <taxon>Stentoridae</taxon>
        <taxon>Stentor</taxon>
    </lineage>
</organism>
<proteinExistence type="inferred from homology"/>
<name>A0A1R2C1P6_9CILI</name>
<evidence type="ECO:0000313" key="10">
    <source>
        <dbReference type="Proteomes" id="UP000187209"/>
    </source>
</evidence>
<evidence type="ECO:0000256" key="2">
    <source>
        <dbReference type="ARBA" id="ARBA00022723"/>
    </source>
</evidence>
<evidence type="ECO:0000256" key="6">
    <source>
        <dbReference type="RuleBase" id="RU003465"/>
    </source>
</evidence>
<dbReference type="Pfam" id="PF00481">
    <property type="entry name" value="PP2C"/>
    <property type="match status" value="1"/>
</dbReference>
<dbReference type="InterPro" id="IPR001932">
    <property type="entry name" value="PPM-type_phosphatase-like_dom"/>
</dbReference>
<evidence type="ECO:0000256" key="7">
    <source>
        <dbReference type="SAM" id="MobiDB-lite"/>
    </source>
</evidence>
<protein>
    <recommendedName>
        <fullName evidence="8">PPM-type phosphatase domain-containing protein</fullName>
    </recommendedName>
</protein>
<keyword evidence="5" id="KW-0472">Membrane</keyword>
<keyword evidence="10" id="KW-1185">Reference proteome</keyword>
<dbReference type="CDD" id="cd00143">
    <property type="entry name" value="PP2Cc"/>
    <property type="match status" value="1"/>
</dbReference>
<feature type="compositionally biased region" description="Polar residues" evidence="7">
    <location>
        <begin position="42"/>
        <end position="54"/>
    </location>
</feature>
<comment type="caution">
    <text evidence="9">The sequence shown here is derived from an EMBL/GenBank/DDBJ whole genome shotgun (WGS) entry which is preliminary data.</text>
</comment>
<accession>A0A1R2C1P6</accession>
<evidence type="ECO:0000256" key="4">
    <source>
        <dbReference type="ARBA" id="ARBA00022912"/>
    </source>
</evidence>
<sequence length="416" mass="46313">MEDGKFRKELKQAFTPSSRFKEERYDLFKLVSPEKRLKKKQGSNPKPNSSNQKGLTIVRAPRSNPGSKSSTPKNSRINKSVNHRRFVSSGDKSNSSTGSKKLVQNSNARKFSMETSYLSPVVCKYSFLSKTGYIPGNTPKTNQDSYIAHINFANQPDAYLFGVCDGHGFYGGEVSGFIKQRLPVLLAQDPDILLNPRKALTSCIHRCNIELGQINLDIKFSGSTLIIVLIKGSTLYCANVGDSRALMGRQIMDNTDKSVSGKKWMSIALSRDHKPDSKDESERIYKSGGRVEAYQDENGNPAGPARVWLKNQDLPGLAMSRSMGDGVASSVGVICDPEILEIRLVPEDKFIMIGSDGVFEFISNEELVRIIVPYYRIQDCEGTCDAIVREANKRWKREEEVIDDITAVCVFLDVNS</sequence>
<feature type="compositionally biased region" description="Polar residues" evidence="7">
    <location>
        <begin position="64"/>
        <end position="80"/>
    </location>
</feature>
<dbReference type="GO" id="GO:0016020">
    <property type="term" value="C:membrane"/>
    <property type="evidence" value="ECO:0007669"/>
    <property type="project" value="UniProtKB-SubCell"/>
</dbReference>
<dbReference type="EMBL" id="MPUH01000323">
    <property type="protein sequence ID" value="OMJ82906.1"/>
    <property type="molecule type" value="Genomic_DNA"/>
</dbReference>